<name>L0ESL9_LIBCB</name>
<protein>
    <recommendedName>
        <fullName evidence="1">IrrE N-terminal-like domain-containing protein</fullName>
    </recommendedName>
</protein>
<dbReference type="KEGG" id="lcc:B488_05020"/>
<feature type="domain" description="IrrE N-terminal-like" evidence="1">
    <location>
        <begin position="4"/>
        <end position="94"/>
    </location>
</feature>
<dbReference type="InterPro" id="IPR010359">
    <property type="entry name" value="IrrE_HExxH"/>
</dbReference>
<proteinExistence type="predicted"/>
<reference evidence="2 3" key="1">
    <citation type="journal article" date="2012" name="Stand. Genomic Sci.">
        <title>Complete genome sequence of Liberibacter crescens BT-1.</title>
        <authorList>
            <person name="Leonard M.T."/>
            <person name="Fagen J.R."/>
            <person name="Davis-Richardson A.G."/>
            <person name="Davis M.J."/>
            <person name="Triplett E.W."/>
        </authorList>
    </citation>
    <scope>NUCLEOTIDE SEQUENCE [LARGE SCALE GENOMIC DNA]</scope>
    <source>
        <strain evidence="2 3">BT-1</strain>
    </source>
</reference>
<organism evidence="2 3">
    <name type="scientific">Liberibacter crescens (strain BT-1)</name>
    <dbReference type="NCBI Taxonomy" id="1215343"/>
    <lineage>
        <taxon>Bacteria</taxon>
        <taxon>Pseudomonadati</taxon>
        <taxon>Pseudomonadota</taxon>
        <taxon>Alphaproteobacteria</taxon>
        <taxon>Hyphomicrobiales</taxon>
        <taxon>Rhizobiaceae</taxon>
        <taxon>Liberibacter</taxon>
    </lineage>
</organism>
<dbReference type="EMBL" id="CP003789">
    <property type="protein sequence ID" value="AGA64494.1"/>
    <property type="molecule type" value="Genomic_DNA"/>
</dbReference>
<accession>L0ESL9</accession>
<dbReference type="HOGENOM" id="CLU_1842688_0_0_5"/>
<dbReference type="Proteomes" id="UP000010799">
    <property type="component" value="Chromosome"/>
</dbReference>
<evidence type="ECO:0000313" key="2">
    <source>
        <dbReference type="EMBL" id="AGA64494.1"/>
    </source>
</evidence>
<dbReference type="Pfam" id="PF06114">
    <property type="entry name" value="Peptidase_M78"/>
    <property type="match status" value="1"/>
</dbReference>
<keyword evidence="3" id="KW-1185">Reference proteome</keyword>
<evidence type="ECO:0000259" key="1">
    <source>
        <dbReference type="Pfam" id="PF06114"/>
    </source>
</evidence>
<dbReference type="AlphaFoldDB" id="L0ESL9"/>
<sequence length="139" mass="16345">MIDSKEDIAFTIGHEIGHWILHKNFSDPDSTKHDKMLRLKTDKETILEAEADFFSLNLLMPYKLLMPIVIKGINISSLASIFCVSKEYVQKRLENIDAEVEDYLDAIDIKEIMDSYKKNPDKWVRGKQLEERIQRLRYL</sequence>
<gene>
    <name evidence="2" type="ordered locus">B488_05020</name>
</gene>
<dbReference type="Gene3D" id="1.10.10.2910">
    <property type="match status" value="1"/>
</dbReference>
<evidence type="ECO:0000313" key="3">
    <source>
        <dbReference type="Proteomes" id="UP000010799"/>
    </source>
</evidence>
<dbReference type="PATRIC" id="fig|1215343.11.peg.511"/>